<keyword evidence="4" id="KW-0560">Oxidoreductase</keyword>
<comment type="caution">
    <text evidence="8">The sequence shown here is derived from an EMBL/GenBank/DDBJ whole genome shotgun (WGS) entry which is preliminary data.</text>
</comment>
<dbReference type="Proteomes" id="UP000249324">
    <property type="component" value="Unassembled WGS sequence"/>
</dbReference>
<reference evidence="8" key="1">
    <citation type="submission" date="2018-05" db="EMBL/GenBank/DDBJ databases">
        <authorList>
            <person name="Lanie J.A."/>
            <person name="Ng W.-L."/>
            <person name="Kazmierczak K.M."/>
            <person name="Andrzejewski T.M."/>
            <person name="Davidsen T.M."/>
            <person name="Wayne K.J."/>
            <person name="Tettelin H."/>
            <person name="Glass J.I."/>
            <person name="Rusch D."/>
            <person name="Podicherti R."/>
            <person name="Tsui H.-C.T."/>
            <person name="Winkler M.E."/>
        </authorList>
    </citation>
    <scope>NUCLEOTIDE SEQUENCE</scope>
    <source>
        <strain evidence="8">ZC4RG45</strain>
    </source>
</reference>
<evidence type="ECO:0000256" key="3">
    <source>
        <dbReference type="ARBA" id="ARBA00022827"/>
    </source>
</evidence>
<accession>A0A2W4LHR1</accession>
<dbReference type="GO" id="GO:0005737">
    <property type="term" value="C:cytoplasm"/>
    <property type="evidence" value="ECO:0007669"/>
    <property type="project" value="TreeGrafter"/>
</dbReference>
<dbReference type="PRINTS" id="PR00368">
    <property type="entry name" value="FADPNR"/>
</dbReference>
<dbReference type="InterPro" id="IPR016156">
    <property type="entry name" value="FAD/NAD-linked_Rdtase_dimer_sf"/>
</dbReference>
<dbReference type="InterPro" id="IPR050446">
    <property type="entry name" value="FAD-oxidoreductase/Apoptosis"/>
</dbReference>
<reference evidence="7" key="4">
    <citation type="submission" date="2023-08" db="EMBL/GenBank/DDBJ databases">
        <authorList>
            <person name="Guima S.E.S."/>
            <person name="Martins L.F."/>
            <person name="Silva A.M."/>
            <person name="Setubal J.C."/>
        </authorList>
    </citation>
    <scope>NUCLEOTIDE SEQUENCE</scope>
    <source>
        <strain evidence="7">ZC4RG45</strain>
    </source>
</reference>
<reference evidence="7" key="2">
    <citation type="submission" date="2018-05" db="EMBL/GenBank/DDBJ databases">
        <authorList>
            <person name="Moura L."/>
            <person name="Setubal J.C."/>
        </authorList>
    </citation>
    <scope>NUCLEOTIDE SEQUENCE</scope>
    <source>
        <strain evidence="7">ZC4RG45</strain>
    </source>
</reference>
<dbReference type="SUPFAM" id="SSF51905">
    <property type="entry name" value="FAD/NAD(P)-binding domain"/>
    <property type="match status" value="2"/>
</dbReference>
<dbReference type="STRING" id="1111738.GCA_000427905_02850"/>
<name>A0A2W4LHR1_9PSEU</name>
<evidence type="ECO:0000259" key="5">
    <source>
        <dbReference type="Pfam" id="PF07992"/>
    </source>
</evidence>
<feature type="domain" description="FAD/NAD(P)-binding" evidence="5">
    <location>
        <begin position="5"/>
        <end position="304"/>
    </location>
</feature>
<dbReference type="InterPro" id="IPR036188">
    <property type="entry name" value="FAD/NAD-bd_sf"/>
</dbReference>
<dbReference type="PANTHER" id="PTHR43557:SF2">
    <property type="entry name" value="RIESKE DOMAIN-CONTAINING PROTEIN-RELATED"/>
    <property type="match status" value="1"/>
</dbReference>
<organism evidence="8">
    <name type="scientific">Thermocrispum agreste</name>
    <dbReference type="NCBI Taxonomy" id="37925"/>
    <lineage>
        <taxon>Bacteria</taxon>
        <taxon>Bacillati</taxon>
        <taxon>Actinomycetota</taxon>
        <taxon>Actinomycetes</taxon>
        <taxon>Pseudonocardiales</taxon>
        <taxon>Pseudonocardiaceae</taxon>
        <taxon>Thermocrispum</taxon>
    </lineage>
</organism>
<evidence type="ECO:0000256" key="4">
    <source>
        <dbReference type="ARBA" id="ARBA00023002"/>
    </source>
</evidence>
<dbReference type="InterPro" id="IPR028202">
    <property type="entry name" value="Reductase_C"/>
</dbReference>
<sequence length="411" mass="43621">MSPRSLLVVGASLAGLRAVEAARKAGFTGRITLVGEEPHLPYDRPPLSKAYLDTRPGGQAPEPPVFRSERHLREHLQVDLRLGKAATGLDVANKQVHLGDEVLDYDALVIATGATARTLRGTEGLAGVHTLRTLDDAVAVRKALDAGARTVVVGAGFIGSEVASAARKRGLPVTVVEAAPTPLTRAVGAEMGAVCGELHRRHGTDLRCGVGVDRIEGDGRTERVVLSDGTVVAADLVVVGVGAAPATAWLEGSGLRIDDGVVCDKYLRAGADGVYAAGDVARWHNPLFDRTMRLEHWTSAAEQAAVAARNAVNPARATAYRTVPYFWSDWYDSRIQFVGVPAADEVRIVTGDPARDRRVVALYREGDRLAGALAINGQNVIMKYRGLIMKGASWADALAFAERRRVAAAPA</sequence>
<evidence type="ECO:0000313" key="7">
    <source>
        <dbReference type="EMBL" id="MFO7190723.1"/>
    </source>
</evidence>
<dbReference type="SUPFAM" id="SSF55424">
    <property type="entry name" value="FAD/NAD-linked reductases, dimerisation (C-terminal) domain"/>
    <property type="match status" value="1"/>
</dbReference>
<dbReference type="AlphaFoldDB" id="A0A2W4LHR1"/>
<dbReference type="GO" id="GO:0016651">
    <property type="term" value="F:oxidoreductase activity, acting on NAD(P)H"/>
    <property type="evidence" value="ECO:0007669"/>
    <property type="project" value="TreeGrafter"/>
</dbReference>
<evidence type="ECO:0000259" key="6">
    <source>
        <dbReference type="Pfam" id="PF14759"/>
    </source>
</evidence>
<dbReference type="InterPro" id="IPR023753">
    <property type="entry name" value="FAD/NAD-binding_dom"/>
</dbReference>
<dbReference type="Pfam" id="PF07992">
    <property type="entry name" value="Pyr_redox_2"/>
    <property type="match status" value="1"/>
</dbReference>
<evidence type="ECO:0000256" key="1">
    <source>
        <dbReference type="ARBA" id="ARBA00001974"/>
    </source>
</evidence>
<reference evidence="7 9" key="3">
    <citation type="journal article" date="2021" name="BMC Genomics">
        <title>Genome-resolved metagenome and metatranscriptome analyses of thermophilic composting reveal key bacterial players and their metabolic interactions.</title>
        <authorList>
            <person name="Braga L.P.P."/>
            <person name="Pereira R.V."/>
            <person name="Martins L.F."/>
            <person name="Moura L.M.S."/>
            <person name="Sanchez F.B."/>
            <person name="Patane J.S.L."/>
            <person name="da Silva A.M."/>
            <person name="Setubal J.C."/>
        </authorList>
    </citation>
    <scope>NUCLEOTIDE SEQUENCE [LARGE SCALE GENOMIC DNA]</scope>
    <source>
        <strain evidence="7">ZC4RG45</strain>
    </source>
</reference>
<proteinExistence type="predicted"/>
<dbReference type="Gene3D" id="3.50.50.60">
    <property type="entry name" value="FAD/NAD(P)-binding domain"/>
    <property type="match status" value="2"/>
</dbReference>
<protein>
    <submittedName>
        <fullName evidence="8">FAD-dependent oxidoreductase</fullName>
    </submittedName>
</protein>
<evidence type="ECO:0000313" key="9">
    <source>
        <dbReference type="Proteomes" id="UP000249324"/>
    </source>
</evidence>
<keyword evidence="2" id="KW-0285">Flavoprotein</keyword>
<dbReference type="PANTHER" id="PTHR43557">
    <property type="entry name" value="APOPTOSIS-INDUCING FACTOR 1"/>
    <property type="match status" value="1"/>
</dbReference>
<dbReference type="Gene3D" id="3.30.390.30">
    <property type="match status" value="1"/>
</dbReference>
<evidence type="ECO:0000313" key="8">
    <source>
        <dbReference type="EMBL" id="PZM97153.1"/>
    </source>
</evidence>
<dbReference type="Pfam" id="PF14759">
    <property type="entry name" value="Reductase_C"/>
    <property type="match status" value="1"/>
</dbReference>
<comment type="cofactor">
    <cofactor evidence="1">
        <name>FAD</name>
        <dbReference type="ChEBI" id="CHEBI:57692"/>
    </cofactor>
</comment>
<gene>
    <name evidence="7" type="ORF">DIU77_000550</name>
    <name evidence="8" type="ORF">DIU77_09700</name>
</gene>
<feature type="domain" description="Reductase C-terminal" evidence="6">
    <location>
        <begin position="325"/>
        <end position="398"/>
    </location>
</feature>
<dbReference type="EMBL" id="QGUI01000330">
    <property type="protein sequence ID" value="PZM97153.1"/>
    <property type="molecule type" value="Genomic_DNA"/>
</dbReference>
<evidence type="ECO:0000256" key="2">
    <source>
        <dbReference type="ARBA" id="ARBA00022630"/>
    </source>
</evidence>
<dbReference type="EMBL" id="QGUI02000003">
    <property type="protein sequence ID" value="MFO7190723.1"/>
    <property type="molecule type" value="Genomic_DNA"/>
</dbReference>
<keyword evidence="3" id="KW-0274">FAD</keyword>
<dbReference type="PRINTS" id="PR00411">
    <property type="entry name" value="PNDRDTASEI"/>
</dbReference>